<reference evidence="1 2" key="1">
    <citation type="submission" date="2018-05" db="EMBL/GenBank/DDBJ databases">
        <title>Genomic Encyclopedia of Archaeal and Bacterial Type Strains, Phase II (KMG-II): from individual species to whole genera.</title>
        <authorList>
            <person name="Goeker M."/>
        </authorList>
    </citation>
    <scope>NUCLEOTIDE SEQUENCE [LARGE SCALE GENOMIC DNA]</scope>
    <source>
        <strain evidence="1 2">DSM 19975</strain>
    </source>
</reference>
<keyword evidence="2" id="KW-1185">Reference proteome</keyword>
<dbReference type="Proteomes" id="UP000245678">
    <property type="component" value="Unassembled WGS sequence"/>
</dbReference>
<comment type="caution">
    <text evidence="1">The sequence shown here is derived from an EMBL/GenBank/DDBJ whole genome shotgun (WGS) entry which is preliminary data.</text>
</comment>
<evidence type="ECO:0000313" key="1">
    <source>
        <dbReference type="EMBL" id="PWK79697.1"/>
    </source>
</evidence>
<proteinExistence type="predicted"/>
<organism evidence="1 2">
    <name type="scientific">Mucilaginibacter oryzae</name>
    <dbReference type="NCBI Taxonomy" id="468058"/>
    <lineage>
        <taxon>Bacteria</taxon>
        <taxon>Pseudomonadati</taxon>
        <taxon>Bacteroidota</taxon>
        <taxon>Sphingobacteriia</taxon>
        <taxon>Sphingobacteriales</taxon>
        <taxon>Sphingobacteriaceae</taxon>
        <taxon>Mucilaginibacter</taxon>
    </lineage>
</organism>
<name>A0A316HH50_9SPHI</name>
<dbReference type="EMBL" id="QGHA01000001">
    <property type="protein sequence ID" value="PWK79697.1"/>
    <property type="molecule type" value="Genomic_DNA"/>
</dbReference>
<evidence type="ECO:0000313" key="2">
    <source>
        <dbReference type="Proteomes" id="UP000245678"/>
    </source>
</evidence>
<accession>A0A316HH50</accession>
<protein>
    <submittedName>
        <fullName evidence="1">Uncharacterized protein</fullName>
    </submittedName>
</protein>
<sequence>MSILMAFLSRCSSLKHVDIQSFVSFSLNDFECSCEFNESFN</sequence>
<gene>
    <name evidence="1" type="ORF">LX99_00157</name>
</gene>
<dbReference type="AlphaFoldDB" id="A0A316HH50"/>